<accession>A0A9Q2S247</accession>
<dbReference type="RefSeq" id="WP_085633673.1">
    <property type="nucleotide sequence ID" value="NZ_JAFBWU010000025.1"/>
</dbReference>
<evidence type="ECO:0008006" key="5">
    <source>
        <dbReference type="Google" id="ProtNLM"/>
    </source>
</evidence>
<organism evidence="1 3">
    <name type="scientific">Marivita cryptomonadis</name>
    <dbReference type="NCBI Taxonomy" id="505252"/>
    <lineage>
        <taxon>Bacteria</taxon>
        <taxon>Pseudomonadati</taxon>
        <taxon>Pseudomonadota</taxon>
        <taxon>Alphaproteobacteria</taxon>
        <taxon>Rhodobacterales</taxon>
        <taxon>Roseobacteraceae</taxon>
        <taxon>Marivita</taxon>
    </lineage>
</organism>
<evidence type="ECO:0000313" key="3">
    <source>
        <dbReference type="Proteomes" id="UP000755667"/>
    </source>
</evidence>
<dbReference type="InterPro" id="IPR021831">
    <property type="entry name" value="ParD-like"/>
</dbReference>
<dbReference type="Proteomes" id="UP000809440">
    <property type="component" value="Unassembled WGS sequence"/>
</dbReference>
<proteinExistence type="predicted"/>
<dbReference type="EMBL" id="JAFBXF010000025">
    <property type="protein sequence ID" value="MBM2419722.1"/>
    <property type="molecule type" value="Genomic_DNA"/>
</dbReference>
<dbReference type="Pfam" id="PF11903">
    <property type="entry name" value="ParD_like"/>
    <property type="match status" value="1"/>
</dbReference>
<sequence length="119" mass="13049">MAQSVKLSDDVMATVRREADLHSRSVAGQITHWLRLGRAIEQSGAYDHKRLTDALEGRLDTVELREEEAIAWLDAFTEKMSAPSATEKTFFAKRRKLGLGVGLDKAGNLVHAAGSDAVE</sequence>
<gene>
    <name evidence="1" type="ORF">JQX41_22380</name>
    <name evidence="2" type="ORF">JQX48_22350</name>
</gene>
<dbReference type="GeneID" id="62643339"/>
<name>A0A9Q2S247_9RHOB</name>
<dbReference type="OrthoDB" id="5705783at2"/>
<reference evidence="1 4" key="1">
    <citation type="submission" date="2021-01" db="EMBL/GenBank/DDBJ databases">
        <title>Diatom-associated Roseobacters Show Island Model of Population Structure.</title>
        <authorList>
            <person name="Qu L."/>
            <person name="Feng X."/>
            <person name="Chen Y."/>
            <person name="Li L."/>
            <person name="Wang X."/>
            <person name="Hu Z."/>
            <person name="Wang H."/>
            <person name="Luo H."/>
        </authorList>
    </citation>
    <scope>NUCLEOTIDE SEQUENCE</scope>
    <source>
        <strain evidence="2 4">CC28-63</strain>
        <strain evidence="1">CC28-69</strain>
    </source>
</reference>
<dbReference type="AlphaFoldDB" id="A0A9Q2S247"/>
<evidence type="ECO:0000313" key="1">
    <source>
        <dbReference type="EMBL" id="MBM2415061.1"/>
    </source>
</evidence>
<dbReference type="EMBL" id="JAFBXE010000025">
    <property type="protein sequence ID" value="MBM2415061.1"/>
    <property type="molecule type" value="Genomic_DNA"/>
</dbReference>
<evidence type="ECO:0000313" key="4">
    <source>
        <dbReference type="Proteomes" id="UP000809440"/>
    </source>
</evidence>
<keyword evidence="4" id="KW-1185">Reference proteome</keyword>
<dbReference type="Proteomes" id="UP000755667">
    <property type="component" value="Unassembled WGS sequence"/>
</dbReference>
<evidence type="ECO:0000313" key="2">
    <source>
        <dbReference type="EMBL" id="MBM2419722.1"/>
    </source>
</evidence>
<comment type="caution">
    <text evidence="1">The sequence shown here is derived from an EMBL/GenBank/DDBJ whole genome shotgun (WGS) entry which is preliminary data.</text>
</comment>
<protein>
    <recommendedName>
        <fullName evidence="5">ParD-like antitoxin of type II toxin-antitoxin system</fullName>
    </recommendedName>
</protein>